<organism evidence="2 3">
    <name type="scientific">Prunus avium</name>
    <name type="common">Cherry</name>
    <name type="synonym">Cerasus avium</name>
    <dbReference type="NCBI Taxonomy" id="42229"/>
    <lineage>
        <taxon>Eukaryota</taxon>
        <taxon>Viridiplantae</taxon>
        <taxon>Streptophyta</taxon>
        <taxon>Embryophyta</taxon>
        <taxon>Tracheophyta</taxon>
        <taxon>Spermatophyta</taxon>
        <taxon>Magnoliopsida</taxon>
        <taxon>eudicotyledons</taxon>
        <taxon>Gunneridae</taxon>
        <taxon>Pentapetalae</taxon>
        <taxon>rosids</taxon>
        <taxon>fabids</taxon>
        <taxon>Rosales</taxon>
        <taxon>Rosaceae</taxon>
        <taxon>Amygdaloideae</taxon>
        <taxon>Amygdaleae</taxon>
        <taxon>Prunus</taxon>
    </lineage>
</organism>
<dbReference type="AlphaFoldDB" id="A0A6P5SP04"/>
<dbReference type="KEGG" id="pavi:110757993"/>
<dbReference type="Pfam" id="PF23622">
    <property type="entry name" value="LRR_At1g61320_AtMIF1"/>
    <property type="match status" value="1"/>
</dbReference>
<accession>A0A6P5SP04</accession>
<reference evidence="3" key="1">
    <citation type="submission" date="2025-08" db="UniProtKB">
        <authorList>
            <consortium name="RefSeq"/>
        </authorList>
    </citation>
    <scope>IDENTIFICATION</scope>
</reference>
<proteinExistence type="predicted"/>
<keyword evidence="2" id="KW-1185">Reference proteome</keyword>
<sequence length="501" mass="58143">MFPVNKTRRRDTRKVVYGPPLKQLRTFLGPVVGSSSGRGPSRSRSVQLTDDLIEYIFTLLPIKAAVTAGLVARRFRDSWRLARRIHFEKELAEEYHNEELETILNHVFESHRGGEIKSFRLHFDPNAHELHLQEWVRKCIEKRVQELDLDISQPNQEPSFLVPPHFLDVESLKVLKLSYSVFQLPPDLKGLSLLTTLVLRRVDITPKIIQTILDRCALLETLDMVRCHGFRLLRIHAQKQTRLRVLKVGNCRTEVRGIEIDAPSVGSLYYSGSISNFRVISQSLLFLKEAMLYFKPLKGITNPLQVERLASTISNNVELLTITSTFLESLSPRIVDGDLREKQLSFRNLKELQLIMENPSYCNAGDIASFLKNCPRLEKLFIDVDEFTFDGGAFYELHQRPLLDKHSALFKHLKLIKIMGFRFQPCHLDLTRFLLGKAMSLEYMFLLLPKSFRFSRALRQDMAFFTDAFLSWKFSPEAEISIDFAWEDKSFVYPKQSRSWY</sequence>
<dbReference type="Gramene" id="Pav_sc0000598.1_g510.1.mk:mrna">
    <property type="protein sequence ID" value="Pav_sc0000598.1_g510.1.mk:mrna"/>
    <property type="gene ID" value="Pav_sc0000598.1_g510.1.mk"/>
</dbReference>
<feature type="domain" description="At1g61320/AtMIF1 LRR" evidence="1">
    <location>
        <begin position="108"/>
        <end position="446"/>
    </location>
</feature>
<dbReference type="PANTHER" id="PTHR34145:SF54">
    <property type="entry name" value="FBD-ASSOCIATED F-BOX PLANT PROTEIN"/>
    <property type="match status" value="1"/>
</dbReference>
<dbReference type="InterPro" id="IPR032675">
    <property type="entry name" value="LRR_dom_sf"/>
</dbReference>
<name>A0A6P5SP04_PRUAV</name>
<evidence type="ECO:0000313" key="3">
    <source>
        <dbReference type="RefSeq" id="XP_021815458.1"/>
    </source>
</evidence>
<evidence type="ECO:0000259" key="1">
    <source>
        <dbReference type="Pfam" id="PF23622"/>
    </source>
</evidence>
<dbReference type="SUPFAM" id="SSF52047">
    <property type="entry name" value="RNI-like"/>
    <property type="match status" value="1"/>
</dbReference>
<dbReference type="GeneID" id="110757993"/>
<dbReference type="InterPro" id="IPR036047">
    <property type="entry name" value="F-box-like_dom_sf"/>
</dbReference>
<gene>
    <name evidence="3" type="primary">LOC110757993</name>
</gene>
<protein>
    <submittedName>
        <fullName evidence="3">FBD-associated F-box protein At1g61330</fullName>
    </submittedName>
</protein>
<dbReference type="InterPro" id="IPR055357">
    <property type="entry name" value="LRR_At1g61320_AtMIF1"/>
</dbReference>
<dbReference type="Proteomes" id="UP000515124">
    <property type="component" value="Unplaced"/>
</dbReference>
<evidence type="ECO:0000313" key="2">
    <source>
        <dbReference type="Proteomes" id="UP000515124"/>
    </source>
</evidence>
<dbReference type="PANTHER" id="PTHR34145">
    <property type="entry name" value="OS02G0105600 PROTEIN"/>
    <property type="match status" value="1"/>
</dbReference>
<dbReference type="Gene3D" id="3.80.10.10">
    <property type="entry name" value="Ribonuclease Inhibitor"/>
    <property type="match status" value="1"/>
</dbReference>
<dbReference type="SUPFAM" id="SSF81383">
    <property type="entry name" value="F-box domain"/>
    <property type="match status" value="1"/>
</dbReference>
<dbReference type="InterPro" id="IPR053772">
    <property type="entry name" value="At1g61320/At1g61330-like"/>
</dbReference>
<dbReference type="RefSeq" id="XP_021815458.1">
    <property type="nucleotide sequence ID" value="XM_021959766.1"/>
</dbReference>